<dbReference type="EMBL" id="SJPX01000004">
    <property type="protein sequence ID" value="TWU49852.1"/>
    <property type="molecule type" value="Genomic_DNA"/>
</dbReference>
<evidence type="ECO:0000313" key="3">
    <source>
        <dbReference type="Proteomes" id="UP000317977"/>
    </source>
</evidence>
<dbReference type="RefSeq" id="WP_146536040.1">
    <property type="nucleotide sequence ID" value="NZ_SJPX01000004.1"/>
</dbReference>
<dbReference type="SUPFAM" id="SSF52833">
    <property type="entry name" value="Thioredoxin-like"/>
    <property type="match status" value="1"/>
</dbReference>
<dbReference type="Proteomes" id="UP000317977">
    <property type="component" value="Unassembled WGS sequence"/>
</dbReference>
<gene>
    <name evidence="2" type="ORF">Poly59_44770</name>
</gene>
<dbReference type="Pfam" id="PF13620">
    <property type="entry name" value="CarboxypepD_reg"/>
    <property type="match status" value="1"/>
</dbReference>
<dbReference type="InterPro" id="IPR008969">
    <property type="entry name" value="CarboxyPept-like_regulatory"/>
</dbReference>
<dbReference type="AlphaFoldDB" id="A0A5C6EL20"/>
<feature type="signal peptide" evidence="1">
    <location>
        <begin position="1"/>
        <end position="24"/>
    </location>
</feature>
<accession>A0A5C6EL20</accession>
<dbReference type="OrthoDB" id="232400at2"/>
<name>A0A5C6EL20_9BACT</name>
<evidence type="ECO:0000313" key="2">
    <source>
        <dbReference type="EMBL" id="TWU49852.1"/>
    </source>
</evidence>
<proteinExistence type="predicted"/>
<dbReference type="InterPro" id="IPR036249">
    <property type="entry name" value="Thioredoxin-like_sf"/>
</dbReference>
<evidence type="ECO:0000256" key="1">
    <source>
        <dbReference type="SAM" id="SignalP"/>
    </source>
</evidence>
<dbReference type="Gene3D" id="3.40.30.10">
    <property type="entry name" value="Glutaredoxin"/>
    <property type="match status" value="1"/>
</dbReference>
<organism evidence="2 3">
    <name type="scientific">Rubripirellula reticaptiva</name>
    <dbReference type="NCBI Taxonomy" id="2528013"/>
    <lineage>
        <taxon>Bacteria</taxon>
        <taxon>Pseudomonadati</taxon>
        <taxon>Planctomycetota</taxon>
        <taxon>Planctomycetia</taxon>
        <taxon>Pirellulales</taxon>
        <taxon>Pirellulaceae</taxon>
        <taxon>Rubripirellula</taxon>
    </lineage>
</organism>
<keyword evidence="1" id="KW-0732">Signal</keyword>
<dbReference type="Gene3D" id="2.60.40.1120">
    <property type="entry name" value="Carboxypeptidase-like, regulatory domain"/>
    <property type="match status" value="1"/>
</dbReference>
<dbReference type="SUPFAM" id="SSF49464">
    <property type="entry name" value="Carboxypeptidase regulatory domain-like"/>
    <property type="match status" value="1"/>
</dbReference>
<comment type="caution">
    <text evidence="2">The sequence shown here is derived from an EMBL/GenBank/DDBJ whole genome shotgun (WGS) entry which is preliminary data.</text>
</comment>
<keyword evidence="3" id="KW-1185">Reference proteome</keyword>
<feature type="chain" id="PRO_5022790927" evidence="1">
    <location>
        <begin position="25"/>
        <end position="994"/>
    </location>
</feature>
<protein>
    <submittedName>
        <fullName evidence="2">Bacterial Ig-like domain (Group 1)</fullName>
    </submittedName>
</protein>
<reference evidence="2 3" key="1">
    <citation type="submission" date="2019-02" db="EMBL/GenBank/DDBJ databases">
        <title>Deep-cultivation of Planctomycetes and their phenomic and genomic characterization uncovers novel biology.</title>
        <authorList>
            <person name="Wiegand S."/>
            <person name="Jogler M."/>
            <person name="Boedeker C."/>
            <person name="Pinto D."/>
            <person name="Vollmers J."/>
            <person name="Rivas-Marin E."/>
            <person name="Kohn T."/>
            <person name="Peeters S.H."/>
            <person name="Heuer A."/>
            <person name="Rast P."/>
            <person name="Oberbeckmann S."/>
            <person name="Bunk B."/>
            <person name="Jeske O."/>
            <person name="Meyerdierks A."/>
            <person name="Storesund J.E."/>
            <person name="Kallscheuer N."/>
            <person name="Luecker S."/>
            <person name="Lage O.M."/>
            <person name="Pohl T."/>
            <person name="Merkel B.J."/>
            <person name="Hornburger P."/>
            <person name="Mueller R.-W."/>
            <person name="Bruemmer F."/>
            <person name="Labrenz M."/>
            <person name="Spormann A.M."/>
            <person name="Op Den Camp H."/>
            <person name="Overmann J."/>
            <person name="Amann R."/>
            <person name="Jetten M.S.M."/>
            <person name="Mascher T."/>
            <person name="Medema M.H."/>
            <person name="Devos D.P."/>
            <person name="Kaster A.-K."/>
            <person name="Ovreas L."/>
            <person name="Rohde M."/>
            <person name="Galperin M.Y."/>
            <person name="Jogler C."/>
        </authorList>
    </citation>
    <scope>NUCLEOTIDE SEQUENCE [LARGE SCALE GENOMIC DNA]</scope>
    <source>
        <strain evidence="2 3">Poly59</strain>
    </source>
</reference>
<sequence precursor="true">MRSRFQFHLVTCLLVLLGAMAVVAMPSFSRGPAIDDVGPTTVVGRVVDVDGKAVSQATVTVQSRLPASVSTATVQVTTDVSGGFTVEVSGNPIAFQQWKIVANTSDGSQAGFFRYSGLKEATVDSKIEIKVEPTKAYTINVVVADSKPVADAQVAIQFGYPHLVDGLRTDADGKISVYAAKSERVDAVIAWKDGVGFDYEVYALGRDQKSDLKTAVPEFPGDGETLRLDGASPVTVNVVDTAGEPIEGVRLYPWILRKESANRELNLSYFTDAMSQSTDASGATTFAWMPKWQTSGVTIWPTADGYTRTRANYDPAVDVGELTVTLDQLVTIRGRVLDPAGEPAGGIAVHATGEGYGWDGGRDVTKSADDGTYELQVPPEQVYMVTASNDDWVADAVPSFVVNSGKPVEGIDLTLRKPTRLTGLLTAEPSGEALKNERVIVYQFGDDLGSITGASIANPENSRRYVRPMAVNVTKTDYDGRFEFLLGNGSYDIRPPRQEKAEEFDVSGEAALTIDVTTEIQAKIKLTGVVRHQEDDRPLSGIRLSAVSQRFRGDDWQALTDKDGTFAVERLGEPTYVLAMNDDKSLGAVSILPGDQSTLEMKLEKTGSAFGVLHKTDSAEPAAAEKIRFGIRIPDENNQTWSNRFGGLAVTDSEGRFRLEGLVPGWEYDLNLESRPDGSIPSLKSITIVSVLQVDMGAMNIPAPRKPYVPPTLDERIAGAMGVKGSAQERFDRAIPRCRINKQKLLIVLGKPDEPQVRQFMGLRYEDSDFRKIRDDFLIMALSTEDPAMAADVEKLFEGFDARVDEESMSFSLALVDADGDLIAHSSEVDLIEQDELSKDAVIEWLRSHLDEPIDAKKLLSDTLAKAKKENKRVLVQETAAWCGPCHLLSDYLDGNRAWEADYLWIKMDHRFTGAREIMVDLRDGSNGGIPWFAILDANGEKLATSNHFESGDNIGFPSSQHGQTHFKKMLLDTKITMSEDEISALVERLKKDE</sequence>